<evidence type="ECO:0000313" key="3">
    <source>
        <dbReference type="Proteomes" id="UP000266841"/>
    </source>
</evidence>
<feature type="non-terminal residue" evidence="2">
    <location>
        <position position="1"/>
    </location>
</feature>
<gene>
    <name evidence="2" type="ORF">THAOC_00780</name>
</gene>
<evidence type="ECO:0000256" key="1">
    <source>
        <dbReference type="SAM" id="MobiDB-lite"/>
    </source>
</evidence>
<name>K0TR92_THAOC</name>
<comment type="caution">
    <text evidence="2">The sequence shown here is derived from an EMBL/GenBank/DDBJ whole genome shotgun (WGS) entry which is preliminary data.</text>
</comment>
<reference evidence="2 3" key="1">
    <citation type="journal article" date="2012" name="Genome Biol.">
        <title>Genome and low-iron response of an oceanic diatom adapted to chronic iron limitation.</title>
        <authorList>
            <person name="Lommer M."/>
            <person name="Specht M."/>
            <person name="Roy A.S."/>
            <person name="Kraemer L."/>
            <person name="Andreson R."/>
            <person name="Gutowska M.A."/>
            <person name="Wolf J."/>
            <person name="Bergner S.V."/>
            <person name="Schilhabel M.B."/>
            <person name="Klostermeier U.C."/>
            <person name="Beiko R.G."/>
            <person name="Rosenstiel P."/>
            <person name="Hippler M."/>
            <person name="Laroche J."/>
        </authorList>
    </citation>
    <scope>NUCLEOTIDE SEQUENCE [LARGE SCALE GENOMIC DNA]</scope>
    <source>
        <strain evidence="2 3">CCMP1005</strain>
    </source>
</reference>
<accession>K0TR92</accession>
<keyword evidence="3" id="KW-1185">Reference proteome</keyword>
<dbReference type="Proteomes" id="UP000266841">
    <property type="component" value="Unassembled WGS sequence"/>
</dbReference>
<protein>
    <submittedName>
        <fullName evidence="2">Uncharacterized protein</fullName>
    </submittedName>
</protein>
<dbReference type="AlphaFoldDB" id="K0TR92"/>
<feature type="region of interest" description="Disordered" evidence="1">
    <location>
        <begin position="86"/>
        <end position="186"/>
    </location>
</feature>
<proteinExistence type="predicted"/>
<feature type="compositionally biased region" description="Basic residues" evidence="1">
    <location>
        <begin position="114"/>
        <end position="134"/>
    </location>
</feature>
<sequence length="200" mass="21418">RTILISGAGYSLVLFHLKRIELPRNDVVPTSSNAKSRSAVVTLSVTLLNIVDLRSSLKLVVGRRDGGLEVAVAAVRVEGVRFPPLPVPREDLRVPAQEGRLLPPRPPRVDPAGRQKHVPKRGKAARKPVRGKQRQSKDGGRQLRPPALVTVRIVPHEPPPESTARGTLRPPSRGGGGFQTPVAGRGEASLTLGEVAARAC</sequence>
<evidence type="ECO:0000313" key="2">
    <source>
        <dbReference type="EMBL" id="EJK77392.1"/>
    </source>
</evidence>
<organism evidence="2 3">
    <name type="scientific">Thalassiosira oceanica</name>
    <name type="common">Marine diatom</name>
    <dbReference type="NCBI Taxonomy" id="159749"/>
    <lineage>
        <taxon>Eukaryota</taxon>
        <taxon>Sar</taxon>
        <taxon>Stramenopiles</taxon>
        <taxon>Ochrophyta</taxon>
        <taxon>Bacillariophyta</taxon>
        <taxon>Coscinodiscophyceae</taxon>
        <taxon>Thalassiosirophycidae</taxon>
        <taxon>Thalassiosirales</taxon>
        <taxon>Thalassiosiraceae</taxon>
        <taxon>Thalassiosira</taxon>
    </lineage>
</organism>
<dbReference type="EMBL" id="AGNL01000939">
    <property type="protein sequence ID" value="EJK77392.1"/>
    <property type="molecule type" value="Genomic_DNA"/>
</dbReference>